<sequence length="641" mass="70913">MYPFWQNDTKTPKVDDGSSSEIKLAIPVFFFGVPYRTVYVNNNGVVSFNVLVSQFTPESFPLTDGRAFIAPFWADVHNGIRGEIYYRETMDPVILKRATRDIRKYFKDMATFSATWVFIVTWEEVTFYGGSSTTPVNTFQAVLVSDGSYTFTLFNYYEINWTTGTASGGDPLTGLGGVMAQAGFNGGNLTNFFSLPGSRTPEIVNIQETTNVNVPGRWAFKVDGKEIDPANGCTSRGKAFPVLYGKTGFVWFRLTGRLFSHGGGLIRMPYSFDISQLGNRDQGQFLRRGEVFWDDLNCTIKCRCLDFNNEIYCQEASCSPYEVCEPKGKFFYCSPVEISTCVVFGEPHYHTFDGFLFHFQGSCAYLLARQCLQTSSLPFFSVEAKNEHRGGSAVSWVKELSVEVNGYKILIPKGSYGKVKVNDLVTSLPVTLDLGAVKIYQSGMSTAVETDFGLLVTFDGQHYASISVPGSYINSTCGLCGNYNKNPLDDFLRPDGRPAMSVLDLGESWRVYHVDWKCDSGCVDNCTQCDAATETLYFGSDYCGFLNKTDGPLWECGTVVDPTAFVHSCVYDLCSVRDNGTLLCQAIQAYALVCQALGIPIGDWRIQAGCGKLVPHPSERSLLCSEQGQGFKAPPNALVKT</sequence>
<evidence type="ECO:0008006" key="8">
    <source>
        <dbReference type="Google" id="ProtNLM"/>
    </source>
</evidence>
<reference evidence="5" key="2">
    <citation type="submission" date="2020-08" db="EMBL/GenBank/DDBJ databases">
        <authorList>
            <person name="Shumante A."/>
            <person name="Zimin A.V."/>
            <person name="Puiu D."/>
            <person name="Salzberg S.L."/>
        </authorList>
    </citation>
    <scope>NUCLEOTIDE SEQUENCE</scope>
    <source>
        <strain evidence="5">WC2-LM</strain>
        <tissue evidence="5">Liver</tissue>
    </source>
</reference>
<evidence type="ECO:0000313" key="6">
    <source>
        <dbReference type="EMBL" id="VTJ51380.1"/>
    </source>
</evidence>
<dbReference type="AlphaFoldDB" id="A0A5E4A2B5"/>
<dbReference type="SMART" id="SM00216">
    <property type="entry name" value="VWD"/>
    <property type="match status" value="1"/>
</dbReference>
<dbReference type="PANTHER" id="PTHR46160:SF8">
    <property type="entry name" value="VWFD DOMAIN-CONTAINING PROTEIN"/>
    <property type="match status" value="1"/>
</dbReference>
<proteinExistence type="predicted"/>
<evidence type="ECO:0000259" key="4">
    <source>
        <dbReference type="PROSITE" id="PS51233"/>
    </source>
</evidence>
<dbReference type="GO" id="GO:0016020">
    <property type="term" value="C:membrane"/>
    <property type="evidence" value="ECO:0007669"/>
    <property type="project" value="UniProtKB-SubCell"/>
</dbReference>
<dbReference type="EMBL" id="CABDUW010000004">
    <property type="protein sequence ID" value="VTJ51380.1"/>
    <property type="molecule type" value="Genomic_DNA"/>
</dbReference>
<dbReference type="InterPro" id="IPR001846">
    <property type="entry name" value="VWF_type-D"/>
</dbReference>
<dbReference type="InterPro" id="IPR014853">
    <property type="entry name" value="VWF/SSPO/ZAN-like_Cys-rich_dom"/>
</dbReference>
<evidence type="ECO:0000256" key="2">
    <source>
        <dbReference type="ARBA" id="ARBA00023136"/>
    </source>
</evidence>
<evidence type="ECO:0000313" key="5">
    <source>
        <dbReference type="EMBL" id="KAF7486618.1"/>
    </source>
</evidence>
<dbReference type="Pfam" id="PF06119">
    <property type="entry name" value="NIDO"/>
    <property type="match status" value="1"/>
</dbReference>
<dbReference type="Proteomes" id="UP000662637">
    <property type="component" value="Unassembled WGS sequence"/>
</dbReference>
<accession>A0A5E4A2B5</accession>
<evidence type="ECO:0000313" key="7">
    <source>
        <dbReference type="Proteomes" id="UP000335636"/>
    </source>
</evidence>
<evidence type="ECO:0000259" key="3">
    <source>
        <dbReference type="PROSITE" id="PS51220"/>
    </source>
</evidence>
<feature type="domain" description="NIDO" evidence="3">
    <location>
        <begin position="71"/>
        <end position="225"/>
    </location>
</feature>
<comment type="subcellular location">
    <subcellularLocation>
        <location evidence="1">Membrane</location>
    </subcellularLocation>
</comment>
<keyword evidence="7" id="KW-1185">Reference proteome</keyword>
<dbReference type="Pfam" id="PF08742">
    <property type="entry name" value="C8"/>
    <property type="match status" value="1"/>
</dbReference>
<dbReference type="Proteomes" id="UP000335636">
    <property type="component" value="Unassembled WGS sequence"/>
</dbReference>
<feature type="domain" description="VWFD" evidence="4">
    <location>
        <begin position="339"/>
        <end position="519"/>
    </location>
</feature>
<dbReference type="InterPro" id="IPR003886">
    <property type="entry name" value="NIDO_dom"/>
</dbReference>
<keyword evidence="2" id="KW-0472">Membrane</keyword>
<reference evidence="6 7" key="1">
    <citation type="submission" date="2019-04" db="EMBL/GenBank/DDBJ databases">
        <authorList>
            <person name="Alioto T."/>
            <person name="Alioto T."/>
        </authorList>
    </citation>
    <scope>NUCLEOTIDE SEQUENCE [LARGE SCALE GENOMIC DNA]</scope>
</reference>
<dbReference type="InterPro" id="IPR052749">
    <property type="entry name" value="Alpha-tectorin"/>
</dbReference>
<dbReference type="GO" id="GO:0007160">
    <property type="term" value="P:cell-matrix adhesion"/>
    <property type="evidence" value="ECO:0007669"/>
    <property type="project" value="InterPro"/>
</dbReference>
<dbReference type="PROSITE" id="PS51220">
    <property type="entry name" value="NIDO"/>
    <property type="match status" value="1"/>
</dbReference>
<dbReference type="Pfam" id="PF00094">
    <property type="entry name" value="VWD"/>
    <property type="match status" value="1"/>
</dbReference>
<gene>
    <name evidence="5" type="ORF">GHT09_000871</name>
    <name evidence="6" type="ORF">MONAX_5E023895</name>
</gene>
<dbReference type="SMART" id="SM00539">
    <property type="entry name" value="NIDO"/>
    <property type="match status" value="1"/>
</dbReference>
<dbReference type="PANTHER" id="PTHR46160">
    <property type="entry name" value="ALPHA-TECTORIN-RELATED"/>
    <property type="match status" value="1"/>
</dbReference>
<dbReference type="EMBL" id="WJEC01000034">
    <property type="protein sequence ID" value="KAF7486618.1"/>
    <property type="molecule type" value="Genomic_DNA"/>
</dbReference>
<organism evidence="6 7">
    <name type="scientific">Marmota monax</name>
    <name type="common">Woodchuck</name>
    <dbReference type="NCBI Taxonomy" id="9995"/>
    <lineage>
        <taxon>Eukaryota</taxon>
        <taxon>Metazoa</taxon>
        <taxon>Chordata</taxon>
        <taxon>Craniata</taxon>
        <taxon>Vertebrata</taxon>
        <taxon>Euteleostomi</taxon>
        <taxon>Mammalia</taxon>
        <taxon>Eutheria</taxon>
        <taxon>Euarchontoglires</taxon>
        <taxon>Glires</taxon>
        <taxon>Rodentia</taxon>
        <taxon>Sciuromorpha</taxon>
        <taxon>Sciuridae</taxon>
        <taxon>Xerinae</taxon>
        <taxon>Marmotini</taxon>
        <taxon>Marmota</taxon>
    </lineage>
</organism>
<dbReference type="SMART" id="SM00832">
    <property type="entry name" value="C8"/>
    <property type="match status" value="1"/>
</dbReference>
<evidence type="ECO:0000256" key="1">
    <source>
        <dbReference type="ARBA" id="ARBA00004370"/>
    </source>
</evidence>
<name>A0A5E4A2B5_MARMO</name>
<protein>
    <recommendedName>
        <fullName evidence="8">VWFD domain-containing protein</fullName>
    </recommendedName>
</protein>
<dbReference type="PROSITE" id="PS51233">
    <property type="entry name" value="VWFD"/>
    <property type="match status" value="1"/>
</dbReference>